<protein>
    <recommendedName>
        <fullName evidence="4">DUF834 domain-containing protein</fullName>
    </recommendedName>
</protein>
<evidence type="ECO:0000313" key="2">
    <source>
        <dbReference type="EMBL" id="KAF0889790.1"/>
    </source>
</evidence>
<sequence>MAAFPGKKKGDRREEAQGGGGGTELIQARRRRSYGSPTQDSRAEKKIHGGADGGGSMRLGFWPGKLREIEVAIRAGGGRREGKMASTAQPGVGARRRRESMSERAGGRESEGRLW</sequence>
<feature type="region of interest" description="Disordered" evidence="1">
    <location>
        <begin position="76"/>
        <end position="115"/>
    </location>
</feature>
<accession>A0A6G1BPB7</accession>
<feature type="region of interest" description="Disordered" evidence="1">
    <location>
        <begin position="1"/>
        <end position="59"/>
    </location>
</feature>
<evidence type="ECO:0000256" key="1">
    <source>
        <dbReference type="SAM" id="MobiDB-lite"/>
    </source>
</evidence>
<dbReference type="Proteomes" id="UP000479710">
    <property type="component" value="Unassembled WGS sequence"/>
</dbReference>
<feature type="compositionally biased region" description="Basic and acidic residues" evidence="1">
    <location>
        <begin position="99"/>
        <end position="115"/>
    </location>
</feature>
<reference evidence="2 3" key="1">
    <citation type="submission" date="2019-11" db="EMBL/GenBank/DDBJ databases">
        <title>Whole genome sequence of Oryza granulata.</title>
        <authorList>
            <person name="Li W."/>
        </authorList>
    </citation>
    <scope>NUCLEOTIDE SEQUENCE [LARGE SCALE GENOMIC DNA]</scope>
    <source>
        <strain evidence="3">cv. Menghai</strain>
        <tissue evidence="2">Leaf</tissue>
    </source>
</reference>
<evidence type="ECO:0008006" key="4">
    <source>
        <dbReference type="Google" id="ProtNLM"/>
    </source>
</evidence>
<name>A0A6G1BPB7_9ORYZ</name>
<evidence type="ECO:0000313" key="3">
    <source>
        <dbReference type="Proteomes" id="UP000479710"/>
    </source>
</evidence>
<organism evidence="2 3">
    <name type="scientific">Oryza meyeriana var. granulata</name>
    <dbReference type="NCBI Taxonomy" id="110450"/>
    <lineage>
        <taxon>Eukaryota</taxon>
        <taxon>Viridiplantae</taxon>
        <taxon>Streptophyta</taxon>
        <taxon>Embryophyta</taxon>
        <taxon>Tracheophyta</taxon>
        <taxon>Spermatophyta</taxon>
        <taxon>Magnoliopsida</taxon>
        <taxon>Liliopsida</taxon>
        <taxon>Poales</taxon>
        <taxon>Poaceae</taxon>
        <taxon>BOP clade</taxon>
        <taxon>Oryzoideae</taxon>
        <taxon>Oryzeae</taxon>
        <taxon>Oryzinae</taxon>
        <taxon>Oryza</taxon>
        <taxon>Oryza meyeriana</taxon>
    </lineage>
</organism>
<feature type="compositionally biased region" description="Basic residues" evidence="1">
    <location>
        <begin position="1"/>
        <end position="10"/>
    </location>
</feature>
<dbReference type="AlphaFoldDB" id="A0A6G1BPB7"/>
<dbReference type="EMBL" id="SPHZ02000012">
    <property type="protein sequence ID" value="KAF0889790.1"/>
    <property type="molecule type" value="Genomic_DNA"/>
</dbReference>
<gene>
    <name evidence="2" type="ORF">E2562_031908</name>
</gene>
<proteinExistence type="predicted"/>
<keyword evidence="3" id="KW-1185">Reference proteome</keyword>
<comment type="caution">
    <text evidence="2">The sequence shown here is derived from an EMBL/GenBank/DDBJ whole genome shotgun (WGS) entry which is preliminary data.</text>
</comment>